<dbReference type="PANTHER" id="PTHR30092">
    <property type="entry name" value="INNER MEMBRANE PROTEIN CRED"/>
    <property type="match status" value="1"/>
</dbReference>
<dbReference type="NCBIfam" id="NF008712">
    <property type="entry name" value="PRK11715.1-1"/>
    <property type="match status" value="1"/>
</dbReference>
<dbReference type="Pfam" id="PF06123">
    <property type="entry name" value="CreD"/>
    <property type="match status" value="1"/>
</dbReference>
<proteinExistence type="predicted"/>
<keyword evidence="1" id="KW-0472">Membrane</keyword>
<dbReference type="Proteomes" id="UP000441389">
    <property type="component" value="Unassembled WGS sequence"/>
</dbReference>
<feature type="transmembrane region" description="Helical" evidence="1">
    <location>
        <begin position="325"/>
        <end position="347"/>
    </location>
</feature>
<dbReference type="EMBL" id="WQMS01000016">
    <property type="protein sequence ID" value="MVO79254.1"/>
    <property type="molecule type" value="Genomic_DNA"/>
</dbReference>
<reference evidence="2 3" key="1">
    <citation type="submission" date="2019-12" db="EMBL/GenBank/DDBJ databases">
        <authorList>
            <person name="Huq M.A."/>
        </authorList>
    </citation>
    <scope>NUCLEOTIDE SEQUENCE [LARGE SCALE GENOMIC DNA]</scope>
    <source>
        <strain evidence="2 3">MAH-20</strain>
    </source>
</reference>
<dbReference type="AlphaFoldDB" id="A0A6I4J4X3"/>
<keyword evidence="3" id="KW-1185">Reference proteome</keyword>
<dbReference type="InterPro" id="IPR010364">
    <property type="entry name" value="Uncharacterised_IM_CreD"/>
</dbReference>
<keyword evidence="1" id="KW-1133">Transmembrane helix</keyword>
<feature type="transmembrane region" description="Helical" evidence="1">
    <location>
        <begin position="405"/>
        <end position="423"/>
    </location>
</feature>
<dbReference type="PIRSF" id="PIRSF004548">
    <property type="entry name" value="CreD"/>
    <property type="match status" value="1"/>
</dbReference>
<evidence type="ECO:0000313" key="2">
    <source>
        <dbReference type="EMBL" id="MVO79254.1"/>
    </source>
</evidence>
<organism evidence="2 3">
    <name type="scientific">Sphingomonas horti</name>
    <dbReference type="NCBI Taxonomy" id="2682842"/>
    <lineage>
        <taxon>Bacteria</taxon>
        <taxon>Pseudomonadati</taxon>
        <taxon>Pseudomonadota</taxon>
        <taxon>Alphaproteobacteria</taxon>
        <taxon>Sphingomonadales</taxon>
        <taxon>Sphingomonadaceae</taxon>
        <taxon>Sphingomonas</taxon>
    </lineage>
</organism>
<gene>
    <name evidence="2" type="ORF">GON01_15080</name>
</gene>
<name>A0A6I4J4X3_9SPHN</name>
<dbReference type="GO" id="GO:0005886">
    <property type="term" value="C:plasma membrane"/>
    <property type="evidence" value="ECO:0007669"/>
    <property type="project" value="TreeGrafter"/>
</dbReference>
<sequence length="461" mass="49603">MEDTVPARPERTPGAKFLWTALIGLVLAIPLFSVYLLVYDRQSQSETARASIAQGWGGPQTIAGPFLVIPFLDQATETVVEGGRQVTRSRDVWRELALSPEAAELQTELSPERRKRSIYEAVVYEAAVRGQARFALPADLARYGVTIDRLAFDRAELRFGLSDARGLFGPPPQVHVAGLALTLQPGKGPAQTRGSGFYAPLDASALKAGPIATSFVYAMRGNDSLTLAPQAGDTRWTVVSPWPHPSFQGGFLPATRRVGDNGFSATYRVGNLALGQSLVDVRDPVQAAPPEPRAVQGPDAGEHEARITLVQPVDLYSQVNRAVKYGFLFIGFTFLAFLMFDVIGGVAVAGVEYLLVGAGLVLFFVLLLAFAEVIGFTAAYLLASAAIIGQIAAYSAAVLKSWRRAVWIGGLLVALYAVLYILLSLEAYSLLIGSVLLFVALGAVMYVTRRVDWTGKRISAT</sequence>
<comment type="caution">
    <text evidence="2">The sequence shown here is derived from an EMBL/GenBank/DDBJ whole genome shotgun (WGS) entry which is preliminary data.</text>
</comment>
<dbReference type="PANTHER" id="PTHR30092:SF0">
    <property type="entry name" value="INNER MEMBRANE PROTEIN CRED"/>
    <property type="match status" value="1"/>
</dbReference>
<accession>A0A6I4J4X3</accession>
<feature type="transmembrane region" description="Helical" evidence="1">
    <location>
        <begin position="17"/>
        <end position="39"/>
    </location>
</feature>
<protein>
    <submittedName>
        <fullName evidence="2">Cell envelope integrity protein CreD</fullName>
    </submittedName>
</protein>
<feature type="transmembrane region" description="Helical" evidence="1">
    <location>
        <begin position="430"/>
        <end position="448"/>
    </location>
</feature>
<evidence type="ECO:0000313" key="3">
    <source>
        <dbReference type="Proteomes" id="UP000441389"/>
    </source>
</evidence>
<dbReference type="RefSeq" id="WP_157028165.1">
    <property type="nucleotide sequence ID" value="NZ_WQMS01000016.1"/>
</dbReference>
<keyword evidence="1" id="KW-0812">Transmembrane</keyword>
<evidence type="ECO:0000256" key="1">
    <source>
        <dbReference type="SAM" id="Phobius"/>
    </source>
</evidence>